<dbReference type="AlphaFoldDB" id="A0A6P1ZDH8"/>
<dbReference type="InterPro" id="IPR027463">
    <property type="entry name" value="AcrB_DN_DC_subdom"/>
</dbReference>
<feature type="non-terminal residue" evidence="1">
    <location>
        <position position="1"/>
    </location>
</feature>
<evidence type="ECO:0000313" key="2">
    <source>
        <dbReference type="Proteomes" id="UP000434052"/>
    </source>
</evidence>
<dbReference type="Gene3D" id="3.30.2090.10">
    <property type="entry name" value="Multidrug efflux transporter AcrB TolC docking domain, DN and DC subdomains"/>
    <property type="match status" value="1"/>
</dbReference>
<organism evidence="1 2">
    <name type="scientific">Oceanidesulfovibrio marinus</name>
    <dbReference type="NCBI Taxonomy" id="370038"/>
    <lineage>
        <taxon>Bacteria</taxon>
        <taxon>Pseudomonadati</taxon>
        <taxon>Thermodesulfobacteriota</taxon>
        <taxon>Desulfovibrionia</taxon>
        <taxon>Desulfovibrionales</taxon>
        <taxon>Desulfovibrionaceae</taxon>
        <taxon>Oceanidesulfovibrio</taxon>
    </lineage>
</organism>
<gene>
    <name evidence="1" type="ORF">DQK91_23095</name>
</gene>
<sequence>VKIIPNRERLREADLSTRARRIALEILRDRREIGDFKQAGQRKIDLVVRSSREDIRTPEQLYEALGVTPEGRASPGSSLGAVEPTTGITEILHLNRRPTVTLQVTPPETVPLQSAMDTL</sequence>
<dbReference type="EMBL" id="QMIF01000271">
    <property type="protein sequence ID" value="TVM25562.1"/>
    <property type="molecule type" value="Genomic_DNA"/>
</dbReference>
<accession>A0A6P1ZDH8</accession>
<reference evidence="1 2" key="1">
    <citation type="submission" date="2018-06" db="EMBL/GenBank/DDBJ databases">
        <title>Complete genome of Desulfovibrio marinus P48SEP.</title>
        <authorList>
            <person name="Crispim J.S."/>
            <person name="Vidigal P.M.P."/>
            <person name="Silva L.C.F."/>
            <person name="Araujo L.C."/>
            <person name="Laguardia C.N."/>
            <person name="Dias R.S."/>
            <person name="Sousa M.P."/>
            <person name="Paula S.O."/>
            <person name="Silva C."/>
        </authorList>
    </citation>
    <scope>NUCLEOTIDE SEQUENCE [LARGE SCALE GENOMIC DNA]</scope>
    <source>
        <strain evidence="1 2">P48SEP</strain>
    </source>
</reference>
<name>A0A6P1ZDH8_9BACT</name>
<dbReference type="Gene3D" id="3.30.70.1440">
    <property type="entry name" value="Multidrug efflux transporter AcrB pore domain"/>
    <property type="match status" value="1"/>
</dbReference>
<evidence type="ECO:0000313" key="1">
    <source>
        <dbReference type="EMBL" id="TVM25562.1"/>
    </source>
</evidence>
<protein>
    <submittedName>
        <fullName evidence="1">AcrB/AcrD/AcrF family protein</fullName>
    </submittedName>
</protein>
<dbReference type="Proteomes" id="UP000434052">
    <property type="component" value="Unassembled WGS sequence"/>
</dbReference>
<proteinExistence type="predicted"/>
<comment type="caution">
    <text evidence="1">The sequence shown here is derived from an EMBL/GenBank/DDBJ whole genome shotgun (WGS) entry which is preliminary data.</text>
</comment>